<evidence type="ECO:0000313" key="2">
    <source>
        <dbReference type="EMBL" id="QDC41573.1"/>
    </source>
</evidence>
<feature type="chain" id="PRO_5043746268" evidence="1">
    <location>
        <begin position="24"/>
        <end position="153"/>
    </location>
</feature>
<evidence type="ECO:0000256" key="1">
    <source>
        <dbReference type="SAM" id="SignalP"/>
    </source>
</evidence>
<proteinExistence type="predicted"/>
<dbReference type="GeneID" id="66285426"/>
<keyword evidence="1" id="KW-0732">Signal</keyword>
<dbReference type="EMBL" id="CP040953">
    <property type="protein sequence ID" value="QDC41573.1"/>
    <property type="molecule type" value="Genomic_DNA"/>
</dbReference>
<dbReference type="RefSeq" id="WP_139868502.1">
    <property type="nucleotide sequence ID" value="NZ_CP040949.1"/>
</dbReference>
<dbReference type="AlphaFoldDB" id="A0AAX1F0R9"/>
<gene>
    <name evidence="2" type="ORF">FIT94_05920</name>
</gene>
<sequence>MKKSIFKCLTIFPIIFLVACATTDNLGDLSKRFDDIKKIETLFFNQMPLPKDARISPDKSLILGEGDNWAGRIELSSSMETLGASTFFTSEYPKHGWQLVSSTKAKLSILVFTGSTRTLTIEITEGGPLAAKSMIVMTVAPKVQNQATPDSKK</sequence>
<feature type="signal peptide" evidence="1">
    <location>
        <begin position="1"/>
        <end position="23"/>
    </location>
</feature>
<reference evidence="2 3" key="1">
    <citation type="journal article" date="2019" name="ISME J.">
        <title>Evolution in action: habitat transition from sediment to the pelagial leads to genome streamlining in Methylophilaceae.</title>
        <authorList>
            <person name="Salcher M."/>
            <person name="Schaefle D."/>
            <person name="Kaspar M."/>
            <person name="Neuenschwander S.M."/>
            <person name="Ghai R."/>
        </authorList>
    </citation>
    <scope>NUCLEOTIDE SEQUENCE [LARGE SCALE GENOMIC DNA]</scope>
    <source>
        <strain evidence="2 3">MMS-RVI-51</strain>
    </source>
</reference>
<dbReference type="Proteomes" id="UP000314901">
    <property type="component" value="Chromosome"/>
</dbReference>
<protein>
    <submittedName>
        <fullName evidence="2">Uncharacterized protein</fullName>
    </submittedName>
</protein>
<accession>A0AAX1F0R9</accession>
<name>A0AAX1F0R9_9PROT</name>
<evidence type="ECO:0000313" key="3">
    <source>
        <dbReference type="Proteomes" id="UP000314901"/>
    </source>
</evidence>
<dbReference type="KEGG" id="muv:FIT94_05920"/>
<dbReference type="PROSITE" id="PS51257">
    <property type="entry name" value="PROKAR_LIPOPROTEIN"/>
    <property type="match status" value="1"/>
</dbReference>
<organism evidence="2 3">
    <name type="scientific">Candidatus Methylopumilus universalis</name>
    <dbReference type="NCBI Taxonomy" id="2588536"/>
    <lineage>
        <taxon>Bacteria</taxon>
        <taxon>Pseudomonadati</taxon>
        <taxon>Pseudomonadota</taxon>
        <taxon>Betaproteobacteria</taxon>
        <taxon>Nitrosomonadales</taxon>
        <taxon>Methylophilaceae</taxon>
        <taxon>Candidatus Methylopumilus</taxon>
    </lineage>
</organism>